<dbReference type="RefSeq" id="WP_092679623.1">
    <property type="nucleotide sequence ID" value="NZ_FNMZ01000001.1"/>
</dbReference>
<protein>
    <recommendedName>
        <fullName evidence="2">Transglycosylase SLT domain-containing protein</fullName>
    </recommendedName>
</protein>
<dbReference type="CDD" id="cd00442">
    <property type="entry name" value="Lyz-like"/>
    <property type="match status" value="1"/>
</dbReference>
<feature type="signal peptide" evidence="1">
    <location>
        <begin position="1"/>
        <end position="21"/>
    </location>
</feature>
<evidence type="ECO:0000313" key="4">
    <source>
        <dbReference type="Proteomes" id="UP000199118"/>
    </source>
</evidence>
<reference evidence="3 4" key="1">
    <citation type="submission" date="2016-10" db="EMBL/GenBank/DDBJ databases">
        <authorList>
            <person name="de Groot N.N."/>
        </authorList>
    </citation>
    <scope>NUCLEOTIDE SEQUENCE [LARGE SCALE GENOMIC DNA]</scope>
    <source>
        <strain evidence="3 4">DSM 17890</strain>
    </source>
</reference>
<dbReference type="Gene3D" id="1.10.530.10">
    <property type="match status" value="1"/>
</dbReference>
<name>A0A1H2S9I4_9RHOB</name>
<dbReference type="EMBL" id="FNMZ01000001">
    <property type="protein sequence ID" value="SDW28341.1"/>
    <property type="molecule type" value="Genomic_DNA"/>
</dbReference>
<dbReference type="InterPro" id="IPR023346">
    <property type="entry name" value="Lysozyme-like_dom_sf"/>
</dbReference>
<dbReference type="OrthoDB" id="9789144at2"/>
<evidence type="ECO:0000259" key="2">
    <source>
        <dbReference type="Pfam" id="PF19489"/>
    </source>
</evidence>
<feature type="domain" description="Transglycosylase SLT" evidence="2">
    <location>
        <begin position="8"/>
        <end position="189"/>
    </location>
</feature>
<dbReference type="PROSITE" id="PS51257">
    <property type="entry name" value="PROKAR_LIPOPROTEIN"/>
    <property type="match status" value="1"/>
</dbReference>
<feature type="chain" id="PRO_5011765057" description="Transglycosylase SLT domain-containing protein" evidence="1">
    <location>
        <begin position="22"/>
        <end position="190"/>
    </location>
</feature>
<dbReference type="STRING" id="356660.SAMN05444336_101593"/>
<dbReference type="Proteomes" id="UP000199118">
    <property type="component" value="Unassembled WGS sequence"/>
</dbReference>
<sequence length="190" mass="21576">MKASPFAALALLALIAGCANNSQPPNVENACAIFDERPHWERAIIRSERKWGAPANVQMAIIWKESSFRPKVRPRKTYFLGIIPTGHISSAYGFSQALDGTWDWYMKETGNSGADRDDFVDSADFVGWYMHKSQDIGIGMHDAYNQYLAYHEGHAGWRRGTWKNKAWLTRVASEVHRKAAEYKRHIDACT</sequence>
<dbReference type="InterPro" id="IPR045795">
    <property type="entry name" value="SLT_4"/>
</dbReference>
<dbReference type="AlphaFoldDB" id="A0A1H2S9I4"/>
<dbReference type="SUPFAM" id="SSF53955">
    <property type="entry name" value="Lysozyme-like"/>
    <property type="match status" value="1"/>
</dbReference>
<organism evidence="3 4">
    <name type="scientific">Albimonas donghaensis</name>
    <dbReference type="NCBI Taxonomy" id="356660"/>
    <lineage>
        <taxon>Bacteria</taxon>
        <taxon>Pseudomonadati</taxon>
        <taxon>Pseudomonadota</taxon>
        <taxon>Alphaproteobacteria</taxon>
        <taxon>Rhodobacterales</taxon>
        <taxon>Paracoccaceae</taxon>
        <taxon>Albimonas</taxon>
    </lineage>
</organism>
<evidence type="ECO:0000313" key="3">
    <source>
        <dbReference type="EMBL" id="SDW28341.1"/>
    </source>
</evidence>
<dbReference type="Pfam" id="PF19489">
    <property type="entry name" value="SLT_4"/>
    <property type="match status" value="1"/>
</dbReference>
<evidence type="ECO:0000256" key="1">
    <source>
        <dbReference type="SAM" id="SignalP"/>
    </source>
</evidence>
<gene>
    <name evidence="3" type="ORF">SAMN05444336_101593</name>
</gene>
<accession>A0A1H2S9I4</accession>
<keyword evidence="4" id="KW-1185">Reference proteome</keyword>
<keyword evidence="1" id="KW-0732">Signal</keyword>
<proteinExistence type="predicted"/>